<dbReference type="Gene3D" id="2.115.10.20">
    <property type="entry name" value="Glycosyl hydrolase domain, family 43"/>
    <property type="match status" value="1"/>
</dbReference>
<sequence length="295" mass="34706">MVLQLKKYKTDIIPASLESKISQYKYAFNSSYLEHKGTKYMALRVFDDFTKTILALMFYWENESNIYELNLTHVLKNELGVFKVSDPKLFIMQDKVWGTFNTGHTRGGNNDIGIFQLEKNKVKSSFLCNYANRMTIEKNWSFFNENNVLYALYNVNPFTILKGEIVNSKQIEFRDYYIDDKTSFKKYSIGTPLVKSNDKYLFIGHYKLFLRKKMVYLGCPFHLKFGSKPVLIKGRLFLFHSIKSLFGSNKKFNVNLFSCTYFSGLFKENNKIYISYGINDVKWHIVSLIEKVLWP</sequence>
<reference evidence="1 2" key="2">
    <citation type="submission" date="2019-07" db="EMBL/GenBank/DDBJ databases">
        <title>Seonamhaeicola sp. W255 draft genome.</title>
        <authorList>
            <person name="Zhang X.-Y."/>
            <person name="Zhang R."/>
            <person name="Zhong Y.-L."/>
            <person name="Du Z.-J."/>
        </authorList>
    </citation>
    <scope>NUCLEOTIDE SEQUENCE [LARGE SCALE GENOMIC DNA]</scope>
    <source>
        <strain evidence="1 2">W255</strain>
    </source>
</reference>
<dbReference type="EMBL" id="SMZJ02000001">
    <property type="protein sequence ID" value="TWO34374.1"/>
    <property type="molecule type" value="Genomic_DNA"/>
</dbReference>
<keyword evidence="2" id="KW-1185">Reference proteome</keyword>
<dbReference type="RefSeq" id="WP_133354944.1">
    <property type="nucleotide sequence ID" value="NZ_SMZJ02000001.1"/>
</dbReference>
<gene>
    <name evidence="1" type="ORF">E1J38_000565</name>
</gene>
<dbReference type="AlphaFoldDB" id="A0A562YHE9"/>
<evidence type="ECO:0000313" key="1">
    <source>
        <dbReference type="EMBL" id="TWO34374.1"/>
    </source>
</evidence>
<dbReference type="InterPro" id="IPR023296">
    <property type="entry name" value="Glyco_hydro_beta-prop_sf"/>
</dbReference>
<reference evidence="1 2" key="1">
    <citation type="submission" date="2019-03" db="EMBL/GenBank/DDBJ databases">
        <authorList>
            <person name="Zhong Y.L."/>
        </authorList>
    </citation>
    <scope>NUCLEOTIDE SEQUENCE [LARGE SCALE GENOMIC DNA]</scope>
    <source>
        <strain evidence="1 2">W255</strain>
    </source>
</reference>
<dbReference type="SUPFAM" id="SSF75005">
    <property type="entry name" value="Arabinanase/levansucrase/invertase"/>
    <property type="match status" value="1"/>
</dbReference>
<proteinExistence type="predicted"/>
<protein>
    <submittedName>
        <fullName evidence="1">Uncharacterized protein</fullName>
    </submittedName>
</protein>
<comment type="caution">
    <text evidence="1">The sequence shown here is derived from an EMBL/GenBank/DDBJ whole genome shotgun (WGS) entry which is preliminary data.</text>
</comment>
<name>A0A562YHE9_9FLAO</name>
<accession>A0A562YHE9</accession>
<organism evidence="1 2">
    <name type="scientific">Seonamhaeicola sediminis</name>
    <dbReference type="NCBI Taxonomy" id="2528206"/>
    <lineage>
        <taxon>Bacteria</taxon>
        <taxon>Pseudomonadati</taxon>
        <taxon>Bacteroidota</taxon>
        <taxon>Flavobacteriia</taxon>
        <taxon>Flavobacteriales</taxon>
        <taxon>Flavobacteriaceae</taxon>
    </lineage>
</organism>
<dbReference type="Proteomes" id="UP000295814">
    <property type="component" value="Unassembled WGS sequence"/>
</dbReference>
<evidence type="ECO:0000313" key="2">
    <source>
        <dbReference type="Proteomes" id="UP000295814"/>
    </source>
</evidence>
<dbReference type="OrthoDB" id="1427915at2"/>